<reference evidence="1" key="1">
    <citation type="submission" date="2020-03" db="EMBL/GenBank/DDBJ databases">
        <title>Site-based positive gene gene selection in Geosmithia morbida across the United States reveals a broad range of putative effectors and factors for local host and environmental adapation.</title>
        <authorList>
            <person name="Onufrak A."/>
            <person name="Murdoch R.W."/>
            <person name="Gazis R."/>
            <person name="Huff M."/>
            <person name="Staton M."/>
            <person name="Klingeman W."/>
            <person name="Hadziabdic D."/>
        </authorList>
    </citation>
    <scope>NUCLEOTIDE SEQUENCE</scope>
    <source>
        <strain evidence="1">1262</strain>
    </source>
</reference>
<dbReference type="AlphaFoldDB" id="A0A9P4Z034"/>
<sequence>MKNWKEHLSRLLRRLIDEDIILVEWDQRLLIRLGVPLVTGSYFFLVPDDQLPKVISIAADQELHPADESTLAVGFASEFSGRAVRYIIDDTEACTTAISALAPRSWRRLLFIPMSWPEIALSELEPATMVDPLRSGPDLNIWIVPLPVVCASYARLAVRERRGTTPRQTLICDLISLVVETFFDTSYEGDYEEMIPDTVPFTEAEIHEMENAAREIQSWEMRFGEEWIKEQLVNIVTAKPTTLS</sequence>
<proteinExistence type="predicted"/>
<organism evidence="1 2">
    <name type="scientific">Geosmithia morbida</name>
    <dbReference type="NCBI Taxonomy" id="1094350"/>
    <lineage>
        <taxon>Eukaryota</taxon>
        <taxon>Fungi</taxon>
        <taxon>Dikarya</taxon>
        <taxon>Ascomycota</taxon>
        <taxon>Pezizomycotina</taxon>
        <taxon>Sordariomycetes</taxon>
        <taxon>Hypocreomycetidae</taxon>
        <taxon>Hypocreales</taxon>
        <taxon>Bionectriaceae</taxon>
        <taxon>Geosmithia</taxon>
    </lineage>
</organism>
<protein>
    <submittedName>
        <fullName evidence="1">Uncharacterized protein</fullName>
    </submittedName>
</protein>
<evidence type="ECO:0000313" key="2">
    <source>
        <dbReference type="Proteomes" id="UP000749293"/>
    </source>
</evidence>
<dbReference type="EMBL" id="JAANYQ010000005">
    <property type="protein sequence ID" value="KAF4124184.1"/>
    <property type="molecule type" value="Genomic_DNA"/>
</dbReference>
<keyword evidence="2" id="KW-1185">Reference proteome</keyword>
<dbReference type="GeneID" id="55972125"/>
<dbReference type="OrthoDB" id="4202165at2759"/>
<name>A0A9P4Z034_9HYPO</name>
<evidence type="ECO:0000313" key="1">
    <source>
        <dbReference type="EMBL" id="KAF4124184.1"/>
    </source>
</evidence>
<comment type="caution">
    <text evidence="1">The sequence shown here is derived from an EMBL/GenBank/DDBJ whole genome shotgun (WGS) entry which is preliminary data.</text>
</comment>
<dbReference type="Proteomes" id="UP000749293">
    <property type="component" value="Unassembled WGS sequence"/>
</dbReference>
<dbReference type="RefSeq" id="XP_035322836.1">
    <property type="nucleotide sequence ID" value="XM_035467870.1"/>
</dbReference>
<gene>
    <name evidence="1" type="ORF">GMORB2_5900</name>
</gene>
<accession>A0A9P4Z034</accession>